<reference evidence="1" key="1">
    <citation type="submission" date="2020-08" db="EMBL/GenBank/DDBJ databases">
        <title>Multicomponent nature underlies the extraordinary mechanical properties of spider dragline silk.</title>
        <authorList>
            <person name="Kono N."/>
            <person name="Nakamura H."/>
            <person name="Mori M."/>
            <person name="Yoshida Y."/>
            <person name="Ohtoshi R."/>
            <person name="Malay A.D."/>
            <person name="Moran D.A.P."/>
            <person name="Tomita M."/>
            <person name="Numata K."/>
            <person name="Arakawa K."/>
        </authorList>
    </citation>
    <scope>NUCLEOTIDE SEQUENCE</scope>
</reference>
<accession>A0A8X7CRW0</accession>
<gene>
    <name evidence="1" type="ORF">TNIN_48121</name>
</gene>
<evidence type="ECO:0000313" key="2">
    <source>
        <dbReference type="Proteomes" id="UP000886998"/>
    </source>
</evidence>
<dbReference type="AlphaFoldDB" id="A0A8X7CRW0"/>
<dbReference type="EMBL" id="BMAV01020658">
    <property type="protein sequence ID" value="GFY74302.1"/>
    <property type="molecule type" value="Genomic_DNA"/>
</dbReference>
<name>A0A8X7CRW0_9ARAC</name>
<evidence type="ECO:0000313" key="1">
    <source>
        <dbReference type="EMBL" id="GFY74302.1"/>
    </source>
</evidence>
<keyword evidence="2" id="KW-1185">Reference proteome</keyword>
<sequence>MVRQVGRFLTNSINFYSVSVRRTFFLLAPPHPPPLQSTSPWTVHLIACRIRKSSGRLSHGHPGLGDKSAEK</sequence>
<proteinExistence type="predicted"/>
<organism evidence="1 2">
    <name type="scientific">Trichonephila inaurata madagascariensis</name>
    <dbReference type="NCBI Taxonomy" id="2747483"/>
    <lineage>
        <taxon>Eukaryota</taxon>
        <taxon>Metazoa</taxon>
        <taxon>Ecdysozoa</taxon>
        <taxon>Arthropoda</taxon>
        <taxon>Chelicerata</taxon>
        <taxon>Arachnida</taxon>
        <taxon>Araneae</taxon>
        <taxon>Araneomorphae</taxon>
        <taxon>Entelegynae</taxon>
        <taxon>Araneoidea</taxon>
        <taxon>Nephilidae</taxon>
        <taxon>Trichonephila</taxon>
        <taxon>Trichonephila inaurata</taxon>
    </lineage>
</organism>
<comment type="caution">
    <text evidence="1">The sequence shown here is derived from an EMBL/GenBank/DDBJ whole genome shotgun (WGS) entry which is preliminary data.</text>
</comment>
<protein>
    <submittedName>
        <fullName evidence="1">Uncharacterized protein</fullName>
    </submittedName>
</protein>
<dbReference type="Proteomes" id="UP000886998">
    <property type="component" value="Unassembled WGS sequence"/>
</dbReference>